<evidence type="ECO:0000256" key="4">
    <source>
        <dbReference type="ARBA" id="ARBA00022679"/>
    </source>
</evidence>
<evidence type="ECO:0000256" key="5">
    <source>
        <dbReference type="ARBA" id="ARBA00022741"/>
    </source>
</evidence>
<keyword evidence="7 9" id="KW-0067">ATP-binding</keyword>
<feature type="binding site" evidence="9">
    <location>
        <begin position="15"/>
        <end position="22"/>
    </location>
    <ligand>
        <name>ATP</name>
        <dbReference type="ChEBI" id="CHEBI:30616"/>
    </ligand>
</feature>
<dbReference type="Gene3D" id="3.40.50.300">
    <property type="entry name" value="P-loop containing nucleotide triphosphate hydrolases"/>
    <property type="match status" value="1"/>
</dbReference>
<sequence>MKQAGGQGTLFVISAPSGAGKTSLVSEILRQDSQLGVSVSHTTRPMRDGEQDGVNYHFISRDEFEAMIARGDFLEHADVFGNYYGTSQVWVRETLATGQDVILEIDWQGAEQVRRLIPECVSIFIVPPSAEILRQRLVGRGTDAPEVIERRLSEAEEECRHAVEFDYLVVNDDFAVALADLLAIVRSERLKMATQQVRHGELLRDLSAHG</sequence>
<dbReference type="SMART" id="SM00072">
    <property type="entry name" value="GuKc"/>
    <property type="match status" value="1"/>
</dbReference>
<evidence type="ECO:0000256" key="1">
    <source>
        <dbReference type="ARBA" id="ARBA00005790"/>
    </source>
</evidence>
<evidence type="ECO:0000313" key="11">
    <source>
        <dbReference type="EMBL" id="HAC27134.1"/>
    </source>
</evidence>
<dbReference type="SUPFAM" id="SSF52540">
    <property type="entry name" value="P-loop containing nucleoside triphosphate hydrolases"/>
    <property type="match status" value="1"/>
</dbReference>
<evidence type="ECO:0000313" key="12">
    <source>
        <dbReference type="Proteomes" id="UP000261325"/>
    </source>
</evidence>
<dbReference type="Pfam" id="PF00625">
    <property type="entry name" value="Guanylate_kin"/>
    <property type="match status" value="1"/>
</dbReference>
<keyword evidence="4 9" id="KW-0808">Transferase</keyword>
<dbReference type="FunFam" id="3.30.63.10:FF:000002">
    <property type="entry name" value="Guanylate kinase 1"/>
    <property type="match status" value="1"/>
</dbReference>
<dbReference type="HAMAP" id="MF_00328">
    <property type="entry name" value="Guanylate_kinase"/>
    <property type="match status" value="1"/>
</dbReference>
<dbReference type="GO" id="GO:0005524">
    <property type="term" value="F:ATP binding"/>
    <property type="evidence" value="ECO:0007669"/>
    <property type="project" value="UniProtKB-UniRule"/>
</dbReference>
<evidence type="ECO:0000259" key="10">
    <source>
        <dbReference type="PROSITE" id="PS50052"/>
    </source>
</evidence>
<dbReference type="RefSeq" id="WP_199453080.1">
    <property type="nucleotide sequence ID" value="NZ_CAXEXJ010000012.1"/>
</dbReference>
<dbReference type="InterPro" id="IPR020590">
    <property type="entry name" value="Guanylate_kinase_CS"/>
</dbReference>
<comment type="subcellular location">
    <subcellularLocation>
        <location evidence="9">Cytoplasm</location>
    </subcellularLocation>
</comment>
<evidence type="ECO:0000256" key="2">
    <source>
        <dbReference type="ARBA" id="ARBA00012961"/>
    </source>
</evidence>
<dbReference type="EC" id="2.7.4.8" evidence="2 9"/>
<dbReference type="PANTHER" id="PTHR23117:SF13">
    <property type="entry name" value="GUANYLATE KINASE"/>
    <property type="match status" value="1"/>
</dbReference>
<dbReference type="Gene3D" id="3.30.63.10">
    <property type="entry name" value="Guanylate Kinase phosphate binding domain"/>
    <property type="match status" value="1"/>
</dbReference>
<evidence type="ECO:0000256" key="8">
    <source>
        <dbReference type="ARBA" id="ARBA00030128"/>
    </source>
</evidence>
<keyword evidence="9" id="KW-0963">Cytoplasm</keyword>
<dbReference type="Proteomes" id="UP000261325">
    <property type="component" value="Unassembled WGS sequence"/>
</dbReference>
<accession>A0A350RVG5</accession>
<dbReference type="InterPro" id="IPR027417">
    <property type="entry name" value="P-loop_NTPase"/>
</dbReference>
<dbReference type="InterPro" id="IPR008145">
    <property type="entry name" value="GK/Ca_channel_bsu"/>
</dbReference>
<keyword evidence="5 9" id="KW-0547">Nucleotide-binding</keyword>
<dbReference type="InterPro" id="IPR017665">
    <property type="entry name" value="Guanylate_kinase"/>
</dbReference>
<proteinExistence type="inferred from homology"/>
<comment type="catalytic activity">
    <reaction evidence="9">
        <text>GMP + ATP = GDP + ADP</text>
        <dbReference type="Rhea" id="RHEA:20780"/>
        <dbReference type="ChEBI" id="CHEBI:30616"/>
        <dbReference type="ChEBI" id="CHEBI:58115"/>
        <dbReference type="ChEBI" id="CHEBI:58189"/>
        <dbReference type="ChEBI" id="CHEBI:456216"/>
        <dbReference type="EC" id="2.7.4.8"/>
    </reaction>
</comment>
<evidence type="ECO:0000256" key="3">
    <source>
        <dbReference type="ARBA" id="ARBA00016296"/>
    </source>
</evidence>
<comment type="similarity">
    <text evidence="1 9">Belongs to the guanylate kinase family.</text>
</comment>
<evidence type="ECO:0000256" key="6">
    <source>
        <dbReference type="ARBA" id="ARBA00022777"/>
    </source>
</evidence>
<dbReference type="AlphaFoldDB" id="A0A350RVG5"/>
<dbReference type="GO" id="GO:0005829">
    <property type="term" value="C:cytosol"/>
    <property type="evidence" value="ECO:0007669"/>
    <property type="project" value="TreeGrafter"/>
</dbReference>
<comment type="caution">
    <text evidence="11">The sequence shown here is derived from an EMBL/GenBank/DDBJ whole genome shotgun (WGS) entry which is preliminary data.</text>
</comment>
<keyword evidence="6 9" id="KW-0418">Kinase</keyword>
<dbReference type="CDD" id="cd00071">
    <property type="entry name" value="GMPK"/>
    <property type="match status" value="1"/>
</dbReference>
<dbReference type="NCBIfam" id="TIGR03263">
    <property type="entry name" value="guanyl_kin"/>
    <property type="match status" value="1"/>
</dbReference>
<dbReference type="GO" id="GO:0004385">
    <property type="term" value="F:GMP kinase activity"/>
    <property type="evidence" value="ECO:0007669"/>
    <property type="project" value="UniProtKB-UniRule"/>
</dbReference>
<dbReference type="PANTHER" id="PTHR23117">
    <property type="entry name" value="GUANYLATE KINASE-RELATED"/>
    <property type="match status" value="1"/>
</dbReference>
<gene>
    <name evidence="9" type="primary">gmk</name>
    <name evidence="11" type="ORF">DCF82_04880</name>
</gene>
<feature type="domain" description="Guanylate kinase-like" evidence="10">
    <location>
        <begin position="8"/>
        <end position="186"/>
    </location>
</feature>
<dbReference type="PROSITE" id="PS00856">
    <property type="entry name" value="GUANYLATE_KINASE_1"/>
    <property type="match status" value="1"/>
</dbReference>
<comment type="function">
    <text evidence="9">Essential for recycling GMP and indirectly, cGMP.</text>
</comment>
<dbReference type="PROSITE" id="PS50052">
    <property type="entry name" value="GUANYLATE_KINASE_2"/>
    <property type="match status" value="1"/>
</dbReference>
<protein>
    <recommendedName>
        <fullName evidence="3 9">Guanylate kinase</fullName>
        <ecNumber evidence="2 9">2.7.4.8</ecNumber>
    </recommendedName>
    <alternativeName>
        <fullName evidence="8 9">GMP kinase</fullName>
    </alternativeName>
</protein>
<reference evidence="11 12" key="1">
    <citation type="journal article" date="2018" name="Nat. Biotechnol.">
        <title>A standardized bacterial taxonomy based on genome phylogeny substantially revises the tree of life.</title>
        <authorList>
            <person name="Parks D.H."/>
            <person name="Chuvochina M."/>
            <person name="Waite D.W."/>
            <person name="Rinke C."/>
            <person name="Skarshewski A."/>
            <person name="Chaumeil P.A."/>
            <person name="Hugenholtz P."/>
        </authorList>
    </citation>
    <scope>NUCLEOTIDE SEQUENCE [LARGE SCALE GENOMIC DNA]</scope>
    <source>
        <strain evidence="11">UBA9049</strain>
    </source>
</reference>
<evidence type="ECO:0000256" key="7">
    <source>
        <dbReference type="ARBA" id="ARBA00022840"/>
    </source>
</evidence>
<evidence type="ECO:0000256" key="9">
    <source>
        <dbReference type="HAMAP-Rule" id="MF_00328"/>
    </source>
</evidence>
<dbReference type="EMBL" id="DLYI01000056">
    <property type="protein sequence ID" value="HAC27134.1"/>
    <property type="molecule type" value="Genomic_DNA"/>
</dbReference>
<dbReference type="InterPro" id="IPR008144">
    <property type="entry name" value="Guanylate_kin-like_dom"/>
</dbReference>
<organism evidence="11 12">
    <name type="scientific">Marinobacter nauticus</name>
    <name type="common">Marinobacter hydrocarbonoclasticus</name>
    <name type="synonym">Marinobacter aquaeolei</name>
    <dbReference type="NCBI Taxonomy" id="2743"/>
    <lineage>
        <taxon>Bacteria</taxon>
        <taxon>Pseudomonadati</taxon>
        <taxon>Pseudomonadota</taxon>
        <taxon>Gammaproteobacteria</taxon>
        <taxon>Pseudomonadales</taxon>
        <taxon>Marinobacteraceae</taxon>
        <taxon>Marinobacter</taxon>
    </lineage>
</organism>
<name>A0A350RVG5_MARNT</name>